<dbReference type="RefSeq" id="WP_069665508.1">
    <property type="nucleotide sequence ID" value="NZ_CM004621.1"/>
</dbReference>
<evidence type="ECO:0000256" key="5">
    <source>
        <dbReference type="ARBA" id="ARBA00022475"/>
    </source>
</evidence>
<evidence type="ECO:0000313" key="13">
    <source>
        <dbReference type="EMBL" id="OAM96631.1"/>
    </source>
</evidence>
<evidence type="ECO:0000256" key="6">
    <source>
        <dbReference type="ARBA" id="ARBA00022519"/>
    </source>
</evidence>
<evidence type="ECO:0000256" key="3">
    <source>
        <dbReference type="ARBA" id="ARBA00009586"/>
    </source>
</evidence>
<comment type="subunit">
    <text evidence="10">Monomer. Interacts with itself to form filaments; also interacts with TraQ.</text>
</comment>
<feature type="chain" id="PRO_5008089280" description="Pilin" evidence="11">
    <location>
        <begin position="29"/>
        <end position="95"/>
    </location>
</feature>
<geneLocation type="plasmid" evidence="13 14">
    <name>p57_like</name>
</geneLocation>
<accession>A0A178J430</accession>
<dbReference type="GeneID" id="78074020"/>
<feature type="signal peptide" evidence="11">
    <location>
        <begin position="1"/>
        <end position="28"/>
    </location>
</feature>
<keyword evidence="15" id="KW-1185">Reference proteome</keyword>
<protein>
    <recommendedName>
        <fullName evidence="4">Pilin</fullName>
    </recommendedName>
</protein>
<comment type="similarity">
    <text evidence="3">Belongs to the TraA family.</text>
</comment>
<evidence type="ECO:0000313" key="14">
    <source>
        <dbReference type="Proteomes" id="UP000094761"/>
    </source>
</evidence>
<proteinExistence type="inferred from homology"/>
<dbReference type="EMBL" id="LUAX01000009">
    <property type="protein sequence ID" value="OAM96631.1"/>
    <property type="molecule type" value="Genomic_DNA"/>
</dbReference>
<evidence type="ECO:0000256" key="7">
    <source>
        <dbReference type="ARBA" id="ARBA00022525"/>
    </source>
</evidence>
<dbReference type="NCBIfam" id="TIGR02758">
    <property type="entry name" value="TraA_TIGR"/>
    <property type="match status" value="1"/>
</dbReference>
<keyword evidence="13" id="KW-0614">Plasmid</keyword>
<dbReference type="InterPro" id="IPR008873">
    <property type="entry name" value="TraA"/>
</dbReference>
<name>A0A178J430_9VIBR</name>
<keyword evidence="11" id="KW-0732">Signal</keyword>
<keyword evidence="9" id="KW-0472">Membrane</keyword>
<evidence type="ECO:0000256" key="2">
    <source>
        <dbReference type="ARBA" id="ARBA00004613"/>
    </source>
</evidence>
<dbReference type="OrthoDB" id="5892518at2"/>
<dbReference type="EMBL" id="JAPFIT010000022">
    <property type="protein sequence ID" value="MDC5742328.1"/>
    <property type="molecule type" value="Genomic_DNA"/>
</dbReference>
<comment type="subcellular location">
    <subcellularLocation>
        <location evidence="1">Cell inner membrane</location>
        <topology evidence="1">Multi-pass membrane protein</topology>
    </subcellularLocation>
    <subcellularLocation>
        <location evidence="2">Secreted</location>
    </subcellularLocation>
</comment>
<dbReference type="Proteomes" id="UP001150001">
    <property type="component" value="Unassembled WGS sequence"/>
</dbReference>
<evidence type="ECO:0000256" key="8">
    <source>
        <dbReference type="ARBA" id="ARBA00022971"/>
    </source>
</evidence>
<dbReference type="GO" id="GO:0005886">
    <property type="term" value="C:plasma membrane"/>
    <property type="evidence" value="ECO:0007669"/>
    <property type="project" value="UniProtKB-SubCell"/>
</dbReference>
<dbReference type="AlphaFoldDB" id="A0A178J430"/>
<evidence type="ECO:0000256" key="4">
    <source>
        <dbReference type="ARBA" id="ARBA00018586"/>
    </source>
</evidence>
<comment type="caution">
    <text evidence="13">The sequence shown here is derived from an EMBL/GenBank/DDBJ whole genome shotgun (WGS) entry which is preliminary data.</text>
</comment>
<keyword evidence="6" id="KW-0997">Cell inner membrane</keyword>
<evidence type="ECO:0000256" key="11">
    <source>
        <dbReference type="SAM" id="SignalP"/>
    </source>
</evidence>
<dbReference type="PROSITE" id="PS51257">
    <property type="entry name" value="PROKAR_LIPOPROTEIN"/>
    <property type="match status" value="1"/>
</dbReference>
<evidence type="ECO:0000256" key="9">
    <source>
        <dbReference type="ARBA" id="ARBA00023136"/>
    </source>
</evidence>
<keyword evidence="8" id="KW-0184">Conjugation</keyword>
<dbReference type="Proteomes" id="UP000094761">
    <property type="component" value="Plasmid p57_like"/>
</dbReference>
<reference evidence="13 14" key="1">
    <citation type="submission" date="2016-03" db="EMBL/GenBank/DDBJ databases">
        <title>Draft genome sequence of the Vibrio tubiashii subs. europaeus.</title>
        <authorList>
            <person name="Spinard E."/>
            <person name="Dubert J."/>
            <person name="Nelson D.R."/>
            <person name="Barja J.L."/>
        </authorList>
    </citation>
    <scope>NUCLEOTIDE SEQUENCE [LARGE SCALE GENOMIC DNA]</scope>
    <source>
        <strain evidence="14">PP-638</strain>
        <strain evidence="13">PP2-638</strain>
        <plasmid evidence="13">p57_like</plasmid>
        <plasmid evidence="14">Plasmid p57_like</plasmid>
    </source>
</reference>
<keyword evidence="5" id="KW-1003">Cell membrane</keyword>
<reference evidence="12" key="2">
    <citation type="submission" date="2022-11" db="EMBL/GenBank/DDBJ databases">
        <title>Role of the vibriolysin VemA secreted by the emergent pathogen Vibrio europaeus in the colonization of Manila clam mucus.</title>
        <authorList>
            <person name="Martinez C."/>
            <person name="Rodriguez S."/>
            <person name="Vences A."/>
            <person name="Barja J.L."/>
            <person name="Toranzo A.E."/>
            <person name="Dubert J."/>
        </authorList>
    </citation>
    <scope>NUCLEOTIDE SEQUENCE</scope>
    <source>
        <strain evidence="12">3454</strain>
    </source>
</reference>
<evidence type="ECO:0000313" key="15">
    <source>
        <dbReference type="Proteomes" id="UP001150001"/>
    </source>
</evidence>
<dbReference type="GO" id="GO:0005576">
    <property type="term" value="C:extracellular region"/>
    <property type="evidence" value="ECO:0007669"/>
    <property type="project" value="UniProtKB-SubCell"/>
</dbReference>
<evidence type="ECO:0000256" key="10">
    <source>
        <dbReference type="ARBA" id="ARBA00026027"/>
    </source>
</evidence>
<organism evidence="13 14">
    <name type="scientific">Vibrio europaeus</name>
    <dbReference type="NCBI Taxonomy" id="300876"/>
    <lineage>
        <taxon>Bacteria</taxon>
        <taxon>Pseudomonadati</taxon>
        <taxon>Pseudomonadota</taxon>
        <taxon>Gammaproteobacteria</taxon>
        <taxon>Vibrionales</taxon>
        <taxon>Vibrionaceae</taxon>
        <taxon>Vibrio</taxon>
        <taxon>Vibrio oreintalis group</taxon>
    </lineage>
</organism>
<gene>
    <name evidence="12" type="primary">traA</name>
    <name evidence="13" type="ORF">AZ468_24995</name>
    <name evidence="12" type="ORF">OPW20_19835</name>
</gene>
<evidence type="ECO:0000313" key="12">
    <source>
        <dbReference type="EMBL" id="MDC5742328.1"/>
    </source>
</evidence>
<evidence type="ECO:0000256" key="1">
    <source>
        <dbReference type="ARBA" id="ARBA00004429"/>
    </source>
</evidence>
<sequence length="95" mass="9570">MTLTQRQVGLTFVLFIACALLATQPALAADLFATGKTAIKESAGKGSTVETAMLGTGLIVSAITGLTTRNWMAAVGGFVGGNILWSVGAPMVGLA</sequence>
<keyword evidence="7" id="KW-0964">Secreted</keyword>